<keyword evidence="1" id="KW-0472">Membrane</keyword>
<dbReference type="EMBL" id="WOCE01000022">
    <property type="protein sequence ID" value="KAE9587964.1"/>
    <property type="molecule type" value="Genomic_DNA"/>
</dbReference>
<name>A0A6A4NK97_LUPAL</name>
<evidence type="ECO:0000256" key="1">
    <source>
        <dbReference type="SAM" id="Phobius"/>
    </source>
</evidence>
<evidence type="ECO:0000313" key="3">
    <source>
        <dbReference type="Proteomes" id="UP000447434"/>
    </source>
</evidence>
<gene>
    <name evidence="2" type="ORF">Lalb_Chr22g0350381</name>
</gene>
<organism evidence="2 3">
    <name type="scientific">Lupinus albus</name>
    <name type="common">White lupine</name>
    <name type="synonym">Lupinus termis</name>
    <dbReference type="NCBI Taxonomy" id="3870"/>
    <lineage>
        <taxon>Eukaryota</taxon>
        <taxon>Viridiplantae</taxon>
        <taxon>Streptophyta</taxon>
        <taxon>Embryophyta</taxon>
        <taxon>Tracheophyta</taxon>
        <taxon>Spermatophyta</taxon>
        <taxon>Magnoliopsida</taxon>
        <taxon>eudicotyledons</taxon>
        <taxon>Gunneridae</taxon>
        <taxon>Pentapetalae</taxon>
        <taxon>rosids</taxon>
        <taxon>fabids</taxon>
        <taxon>Fabales</taxon>
        <taxon>Fabaceae</taxon>
        <taxon>Papilionoideae</taxon>
        <taxon>50 kb inversion clade</taxon>
        <taxon>genistoids sensu lato</taxon>
        <taxon>core genistoids</taxon>
        <taxon>Genisteae</taxon>
        <taxon>Lupinus</taxon>
    </lineage>
</organism>
<dbReference type="AlphaFoldDB" id="A0A6A4NK97"/>
<comment type="caution">
    <text evidence="2">The sequence shown here is derived from an EMBL/GenBank/DDBJ whole genome shotgun (WGS) entry which is preliminary data.</text>
</comment>
<reference evidence="3" key="1">
    <citation type="journal article" date="2020" name="Nat. Commun.">
        <title>Genome sequence of the cluster root forming white lupin.</title>
        <authorList>
            <person name="Hufnagel B."/>
            <person name="Marques A."/>
            <person name="Soriano A."/>
            <person name="Marques L."/>
            <person name="Divol F."/>
            <person name="Doumas P."/>
            <person name="Sallet E."/>
            <person name="Mancinotti D."/>
            <person name="Carrere S."/>
            <person name="Marande W."/>
            <person name="Arribat S."/>
            <person name="Keller J."/>
            <person name="Huneau C."/>
            <person name="Blein T."/>
            <person name="Aime D."/>
            <person name="Laguerre M."/>
            <person name="Taylor J."/>
            <person name="Schubert V."/>
            <person name="Nelson M."/>
            <person name="Geu-Flores F."/>
            <person name="Crespi M."/>
            <person name="Gallardo-Guerrero K."/>
            <person name="Delaux P.-M."/>
            <person name="Salse J."/>
            <person name="Berges H."/>
            <person name="Guyot R."/>
            <person name="Gouzy J."/>
            <person name="Peret B."/>
        </authorList>
    </citation>
    <scope>NUCLEOTIDE SEQUENCE [LARGE SCALE GENOMIC DNA]</scope>
    <source>
        <strain evidence="3">cv. Amiga</strain>
    </source>
</reference>
<protein>
    <submittedName>
        <fullName evidence="2">Uncharacterized protein</fullName>
    </submittedName>
</protein>
<feature type="transmembrane region" description="Helical" evidence="1">
    <location>
        <begin position="32"/>
        <end position="59"/>
    </location>
</feature>
<keyword evidence="1" id="KW-1133">Transmembrane helix</keyword>
<dbReference type="Proteomes" id="UP000447434">
    <property type="component" value="Chromosome 22"/>
</dbReference>
<evidence type="ECO:0000313" key="2">
    <source>
        <dbReference type="EMBL" id="KAE9587964.1"/>
    </source>
</evidence>
<sequence length="98" mass="11043">MKTLYFISYAAVRVINISCTQYSVVVVVVDDLFLSLVFINTEVTIIAAAIIITSTNHLLINNIQFIIQKGLLVEIKKHPFGLYSYWLIPSLPSLLMLV</sequence>
<keyword evidence="3" id="KW-1185">Reference proteome</keyword>
<proteinExistence type="predicted"/>
<keyword evidence="1" id="KW-0812">Transmembrane</keyword>
<accession>A0A6A4NK97</accession>